<gene>
    <name evidence="1" type="ORF">BKA00_002759</name>
</gene>
<reference evidence="1 2" key="1">
    <citation type="submission" date="2020-08" db="EMBL/GenBank/DDBJ databases">
        <title>Sequencing the genomes of 1000 actinobacteria strains.</title>
        <authorList>
            <person name="Klenk H.-P."/>
        </authorList>
    </citation>
    <scope>NUCLEOTIDE SEQUENCE [LARGE SCALE GENOMIC DNA]</scope>
    <source>
        <strain evidence="1 2">DSM 43675</strain>
    </source>
</reference>
<keyword evidence="2" id="KW-1185">Reference proteome</keyword>
<dbReference type="SUPFAM" id="SSF50475">
    <property type="entry name" value="FMN-binding split barrel"/>
    <property type="match status" value="1"/>
</dbReference>
<dbReference type="RefSeq" id="WP_185025280.1">
    <property type="nucleotide sequence ID" value="NZ_JACHMQ010000001.1"/>
</dbReference>
<protein>
    <submittedName>
        <fullName evidence="1">Transcriptional regulator</fullName>
    </submittedName>
</protein>
<organism evidence="1 2">
    <name type="scientific">Actinomadura coerulea</name>
    <dbReference type="NCBI Taxonomy" id="46159"/>
    <lineage>
        <taxon>Bacteria</taxon>
        <taxon>Bacillati</taxon>
        <taxon>Actinomycetota</taxon>
        <taxon>Actinomycetes</taxon>
        <taxon>Streptosporangiales</taxon>
        <taxon>Thermomonosporaceae</taxon>
        <taxon>Actinomadura</taxon>
    </lineage>
</organism>
<evidence type="ECO:0000313" key="2">
    <source>
        <dbReference type="Proteomes" id="UP000546324"/>
    </source>
</evidence>
<accession>A0A7X0FZA8</accession>
<dbReference type="AlphaFoldDB" id="A0A7X0FZA8"/>
<sequence>MYVPAHFSADDAEVRELLAGCGAADLVTASPRGLVATYLPVLYDPSVGEHGAMLAHVARNNDQWREPAAGESLLIVHGPDAYVSPSWYASKAEHGRVVPTWNYLTAHVYGHLVVHDDTAWVESMVRRLTDRHERGRAPSWAVDDAPPAFVAGQLRAIVGLELRVTRVEAKAKMSQNRPEADIAGVVAGYRAQGDTAMADAVEAAKARSEG</sequence>
<dbReference type="EMBL" id="JACHMQ010000001">
    <property type="protein sequence ID" value="MBB6395845.1"/>
    <property type="molecule type" value="Genomic_DNA"/>
</dbReference>
<dbReference type="PANTHER" id="PTHR35802">
    <property type="entry name" value="PROTEASE SYNTHASE AND SPORULATION PROTEIN PAI 2"/>
    <property type="match status" value="1"/>
</dbReference>
<dbReference type="Gene3D" id="2.30.110.10">
    <property type="entry name" value="Electron Transport, Fmn-binding Protein, Chain A"/>
    <property type="match status" value="1"/>
</dbReference>
<dbReference type="PANTHER" id="PTHR35802:SF1">
    <property type="entry name" value="PROTEASE SYNTHASE AND SPORULATION PROTEIN PAI 2"/>
    <property type="match status" value="1"/>
</dbReference>
<proteinExistence type="predicted"/>
<dbReference type="InterPro" id="IPR007396">
    <property type="entry name" value="TR_PAI2-type"/>
</dbReference>
<dbReference type="Pfam" id="PF04299">
    <property type="entry name" value="FMN_bind_2"/>
    <property type="match status" value="1"/>
</dbReference>
<evidence type="ECO:0000313" key="1">
    <source>
        <dbReference type="EMBL" id="MBB6395845.1"/>
    </source>
</evidence>
<dbReference type="PIRSF" id="PIRSF010372">
    <property type="entry name" value="PaiB"/>
    <property type="match status" value="1"/>
</dbReference>
<name>A0A7X0FZA8_9ACTN</name>
<dbReference type="InterPro" id="IPR012349">
    <property type="entry name" value="Split_barrel_FMN-bd"/>
</dbReference>
<dbReference type="Proteomes" id="UP000546324">
    <property type="component" value="Unassembled WGS sequence"/>
</dbReference>
<comment type="caution">
    <text evidence="1">The sequence shown here is derived from an EMBL/GenBank/DDBJ whole genome shotgun (WGS) entry which is preliminary data.</text>
</comment>